<feature type="non-terminal residue" evidence="2">
    <location>
        <position position="1"/>
    </location>
</feature>
<evidence type="ECO:0000313" key="2">
    <source>
        <dbReference type="EMBL" id="KAH9299718.1"/>
    </source>
</evidence>
<dbReference type="EMBL" id="JAHRHJ020000010">
    <property type="protein sequence ID" value="KAH9299718.1"/>
    <property type="molecule type" value="Genomic_DNA"/>
</dbReference>
<organism evidence="2 3">
    <name type="scientific">Taxus chinensis</name>
    <name type="common">Chinese yew</name>
    <name type="synonym">Taxus wallichiana var. chinensis</name>
    <dbReference type="NCBI Taxonomy" id="29808"/>
    <lineage>
        <taxon>Eukaryota</taxon>
        <taxon>Viridiplantae</taxon>
        <taxon>Streptophyta</taxon>
        <taxon>Embryophyta</taxon>
        <taxon>Tracheophyta</taxon>
        <taxon>Spermatophyta</taxon>
        <taxon>Pinopsida</taxon>
        <taxon>Pinidae</taxon>
        <taxon>Conifers II</taxon>
        <taxon>Cupressales</taxon>
        <taxon>Taxaceae</taxon>
        <taxon>Taxus</taxon>
    </lineage>
</organism>
<feature type="compositionally biased region" description="Gly residues" evidence="1">
    <location>
        <begin position="20"/>
        <end position="44"/>
    </location>
</feature>
<protein>
    <submittedName>
        <fullName evidence="2">Uncharacterized protein</fullName>
    </submittedName>
</protein>
<gene>
    <name evidence="2" type="ORF">KI387_031400</name>
</gene>
<name>A0AA38CNI2_TAXCH</name>
<reference evidence="2 3" key="1">
    <citation type="journal article" date="2021" name="Nat. Plants">
        <title>The Taxus genome provides insights into paclitaxel biosynthesis.</title>
        <authorList>
            <person name="Xiong X."/>
            <person name="Gou J."/>
            <person name="Liao Q."/>
            <person name="Li Y."/>
            <person name="Zhou Q."/>
            <person name="Bi G."/>
            <person name="Li C."/>
            <person name="Du R."/>
            <person name="Wang X."/>
            <person name="Sun T."/>
            <person name="Guo L."/>
            <person name="Liang H."/>
            <person name="Lu P."/>
            <person name="Wu Y."/>
            <person name="Zhang Z."/>
            <person name="Ro D.K."/>
            <person name="Shang Y."/>
            <person name="Huang S."/>
            <person name="Yan J."/>
        </authorList>
    </citation>
    <scope>NUCLEOTIDE SEQUENCE [LARGE SCALE GENOMIC DNA]</scope>
    <source>
        <strain evidence="2">Ta-2019</strain>
    </source>
</reference>
<feature type="non-terminal residue" evidence="2">
    <location>
        <position position="71"/>
    </location>
</feature>
<comment type="caution">
    <text evidence="2">The sequence shown here is derived from an EMBL/GenBank/DDBJ whole genome shotgun (WGS) entry which is preliminary data.</text>
</comment>
<dbReference type="AlphaFoldDB" id="A0AA38CNI2"/>
<keyword evidence="3" id="KW-1185">Reference proteome</keyword>
<evidence type="ECO:0000256" key="1">
    <source>
        <dbReference type="SAM" id="MobiDB-lite"/>
    </source>
</evidence>
<feature type="compositionally biased region" description="Basic and acidic residues" evidence="1">
    <location>
        <begin position="55"/>
        <end position="71"/>
    </location>
</feature>
<evidence type="ECO:0000313" key="3">
    <source>
        <dbReference type="Proteomes" id="UP000824469"/>
    </source>
</evidence>
<sequence>GSISSGLTLARGLGSGGVCSSGLGGSSGSGGKGNIVGFGSGGQGPHQPQNIYMEMSHRLPEYRGIEDATDH</sequence>
<accession>A0AA38CNI2</accession>
<feature type="region of interest" description="Disordered" evidence="1">
    <location>
        <begin position="20"/>
        <end position="71"/>
    </location>
</feature>
<proteinExistence type="predicted"/>
<dbReference type="Proteomes" id="UP000824469">
    <property type="component" value="Unassembled WGS sequence"/>
</dbReference>